<reference evidence="2" key="1">
    <citation type="submission" date="2025-08" db="UniProtKB">
        <authorList>
            <consortium name="RefSeq"/>
        </authorList>
    </citation>
    <scope>IDENTIFICATION</scope>
</reference>
<sequence length="117" mass="12795">MEPRRITRSSLLSGLWPAWGPGGPPFHRLQGRCPCELTGSVQLARKRPIPYYRPSPSSSSSCLSSDYSSRSPSRSPSPGHSHGSYSSRSRTRSRTRSPSRTPSPSYHSRSSSESGGF</sequence>
<accession>A0A9W3FPF7</accession>
<organism evidence="2">
    <name type="scientific">Camelus bactrianus</name>
    <name type="common">Bactrian camel</name>
    <dbReference type="NCBI Taxonomy" id="9837"/>
    <lineage>
        <taxon>Eukaryota</taxon>
        <taxon>Metazoa</taxon>
        <taxon>Chordata</taxon>
        <taxon>Craniata</taxon>
        <taxon>Vertebrata</taxon>
        <taxon>Euteleostomi</taxon>
        <taxon>Mammalia</taxon>
        <taxon>Eutheria</taxon>
        <taxon>Laurasiatheria</taxon>
        <taxon>Artiodactyla</taxon>
        <taxon>Tylopoda</taxon>
        <taxon>Camelidae</taxon>
        <taxon>Camelus</taxon>
    </lineage>
</organism>
<dbReference type="CTD" id="222183"/>
<proteinExistence type="predicted"/>
<feature type="region of interest" description="Disordered" evidence="1">
    <location>
        <begin position="45"/>
        <end position="117"/>
    </location>
</feature>
<feature type="compositionally biased region" description="Low complexity" evidence="1">
    <location>
        <begin position="98"/>
        <end position="117"/>
    </location>
</feature>
<protein>
    <submittedName>
        <fullName evidence="2">Serine/arginine repetitive matrix protein 3</fullName>
    </submittedName>
</protein>
<evidence type="ECO:0000313" key="2">
    <source>
        <dbReference type="RefSeq" id="XP_045364302.1"/>
    </source>
</evidence>
<gene>
    <name evidence="2" type="primary">SRRM3</name>
</gene>
<feature type="region of interest" description="Disordered" evidence="1">
    <location>
        <begin position="1"/>
        <end position="29"/>
    </location>
</feature>
<dbReference type="AlphaFoldDB" id="A0A9W3FPF7"/>
<evidence type="ECO:0000256" key="1">
    <source>
        <dbReference type="SAM" id="MobiDB-lite"/>
    </source>
</evidence>
<dbReference type="RefSeq" id="XP_045364302.1">
    <property type="nucleotide sequence ID" value="XM_045508346.1"/>
</dbReference>
<name>A0A9W3FPF7_CAMBA</name>
<feature type="compositionally biased region" description="Low complexity" evidence="1">
    <location>
        <begin position="49"/>
        <end position="88"/>
    </location>
</feature>